<protein>
    <submittedName>
        <fullName evidence="2">Uncharacterized protein</fullName>
    </submittedName>
</protein>
<keyword evidence="3" id="KW-1185">Reference proteome</keyword>
<gene>
    <name evidence="2" type="ORF">H2200_002137</name>
</gene>
<evidence type="ECO:0000256" key="1">
    <source>
        <dbReference type="SAM" id="MobiDB-lite"/>
    </source>
</evidence>
<feature type="region of interest" description="Disordered" evidence="1">
    <location>
        <begin position="1"/>
        <end position="44"/>
    </location>
</feature>
<reference evidence="2" key="1">
    <citation type="submission" date="2022-10" db="EMBL/GenBank/DDBJ databases">
        <title>Culturing micro-colonial fungi from biological soil crusts in the Mojave desert and describing Neophaeococcomyces mojavensis, and introducing the new genera and species Taxawa tesnikishii.</title>
        <authorList>
            <person name="Kurbessoian T."/>
            <person name="Stajich J.E."/>
        </authorList>
    </citation>
    <scope>NUCLEOTIDE SEQUENCE</scope>
    <source>
        <strain evidence="2">TK_41</strain>
    </source>
</reference>
<comment type="caution">
    <text evidence="2">The sequence shown here is derived from an EMBL/GenBank/DDBJ whole genome shotgun (WGS) entry which is preliminary data.</text>
</comment>
<sequence>MVEGIQADEDRGRETQQDEDMVDVEASMSPSPSSTPETWTTPPSCKDAEDFTAAEWQTIALGWRDFQNDLRLAAQSGVRVWRMKVCVLTMAS</sequence>
<feature type="compositionally biased region" description="Low complexity" evidence="1">
    <location>
        <begin position="29"/>
        <end position="44"/>
    </location>
</feature>
<evidence type="ECO:0000313" key="3">
    <source>
        <dbReference type="Proteomes" id="UP001172673"/>
    </source>
</evidence>
<proteinExistence type="predicted"/>
<dbReference type="EMBL" id="JAPDRK010000003">
    <property type="protein sequence ID" value="KAJ9614001.1"/>
    <property type="molecule type" value="Genomic_DNA"/>
</dbReference>
<accession>A0AA39CLV3</accession>
<evidence type="ECO:0000313" key="2">
    <source>
        <dbReference type="EMBL" id="KAJ9614001.1"/>
    </source>
</evidence>
<dbReference type="Proteomes" id="UP001172673">
    <property type="component" value="Unassembled WGS sequence"/>
</dbReference>
<organism evidence="2 3">
    <name type="scientific">Cladophialophora chaetospira</name>
    <dbReference type="NCBI Taxonomy" id="386627"/>
    <lineage>
        <taxon>Eukaryota</taxon>
        <taxon>Fungi</taxon>
        <taxon>Dikarya</taxon>
        <taxon>Ascomycota</taxon>
        <taxon>Pezizomycotina</taxon>
        <taxon>Eurotiomycetes</taxon>
        <taxon>Chaetothyriomycetidae</taxon>
        <taxon>Chaetothyriales</taxon>
        <taxon>Herpotrichiellaceae</taxon>
        <taxon>Cladophialophora</taxon>
    </lineage>
</organism>
<name>A0AA39CLV3_9EURO</name>
<dbReference type="AlphaFoldDB" id="A0AA39CLV3"/>